<reference evidence="1 2" key="1">
    <citation type="journal article" date="2019" name="Nat. Ecol. Evol.">
        <title>Megaphylogeny resolves global patterns of mushroom evolution.</title>
        <authorList>
            <person name="Varga T."/>
            <person name="Krizsan K."/>
            <person name="Foldi C."/>
            <person name="Dima B."/>
            <person name="Sanchez-Garcia M."/>
            <person name="Sanchez-Ramirez S."/>
            <person name="Szollosi G.J."/>
            <person name="Szarkandi J.G."/>
            <person name="Papp V."/>
            <person name="Albert L."/>
            <person name="Andreopoulos W."/>
            <person name="Angelini C."/>
            <person name="Antonin V."/>
            <person name="Barry K.W."/>
            <person name="Bougher N.L."/>
            <person name="Buchanan P."/>
            <person name="Buyck B."/>
            <person name="Bense V."/>
            <person name="Catcheside P."/>
            <person name="Chovatia M."/>
            <person name="Cooper J."/>
            <person name="Damon W."/>
            <person name="Desjardin D."/>
            <person name="Finy P."/>
            <person name="Geml J."/>
            <person name="Haridas S."/>
            <person name="Hughes K."/>
            <person name="Justo A."/>
            <person name="Karasinski D."/>
            <person name="Kautmanova I."/>
            <person name="Kiss B."/>
            <person name="Kocsube S."/>
            <person name="Kotiranta H."/>
            <person name="LaButti K.M."/>
            <person name="Lechner B.E."/>
            <person name="Liimatainen K."/>
            <person name="Lipzen A."/>
            <person name="Lukacs Z."/>
            <person name="Mihaltcheva S."/>
            <person name="Morgado L.N."/>
            <person name="Niskanen T."/>
            <person name="Noordeloos M.E."/>
            <person name="Ohm R.A."/>
            <person name="Ortiz-Santana B."/>
            <person name="Ovrebo C."/>
            <person name="Racz N."/>
            <person name="Riley R."/>
            <person name="Savchenko A."/>
            <person name="Shiryaev A."/>
            <person name="Soop K."/>
            <person name="Spirin V."/>
            <person name="Szebenyi C."/>
            <person name="Tomsovsky M."/>
            <person name="Tulloss R.E."/>
            <person name="Uehling J."/>
            <person name="Grigoriev I.V."/>
            <person name="Vagvolgyi C."/>
            <person name="Papp T."/>
            <person name="Martin F.M."/>
            <person name="Miettinen O."/>
            <person name="Hibbett D.S."/>
            <person name="Nagy L.G."/>
        </authorList>
    </citation>
    <scope>NUCLEOTIDE SEQUENCE [LARGE SCALE GENOMIC DNA]</scope>
    <source>
        <strain evidence="1 2">NL-1719</strain>
    </source>
</reference>
<organism evidence="1 2">
    <name type="scientific">Pluteus cervinus</name>
    <dbReference type="NCBI Taxonomy" id="181527"/>
    <lineage>
        <taxon>Eukaryota</taxon>
        <taxon>Fungi</taxon>
        <taxon>Dikarya</taxon>
        <taxon>Basidiomycota</taxon>
        <taxon>Agaricomycotina</taxon>
        <taxon>Agaricomycetes</taxon>
        <taxon>Agaricomycetidae</taxon>
        <taxon>Agaricales</taxon>
        <taxon>Pluteineae</taxon>
        <taxon>Pluteaceae</taxon>
        <taxon>Pluteus</taxon>
    </lineage>
</organism>
<proteinExistence type="predicted"/>
<sequence>MEDNIPGFSHSSTLHDGPHRVVFIPQGDMKPSSRVRSVTTRRRWHSFSEVLFDNERFLARRPPLQIQTTPPPAPSPPSRPRKTKRRRTRGSKDWSMVGSLTLATLRRSPISVSQNTIWSQENLDEDILTYVDNTPPTTNTQASAVGNSESGIGGHAQNLVCEGKSSARGA</sequence>
<keyword evidence="2" id="KW-1185">Reference proteome</keyword>
<gene>
    <name evidence="1" type="ORF">BDN72DRAFT_169500</name>
</gene>
<protein>
    <submittedName>
        <fullName evidence="1">Uncharacterized protein</fullName>
    </submittedName>
</protein>
<name>A0ACD3B6C3_9AGAR</name>
<dbReference type="Proteomes" id="UP000308600">
    <property type="component" value="Unassembled WGS sequence"/>
</dbReference>
<accession>A0ACD3B6C3</accession>
<evidence type="ECO:0000313" key="1">
    <source>
        <dbReference type="EMBL" id="TFK73675.1"/>
    </source>
</evidence>
<evidence type="ECO:0000313" key="2">
    <source>
        <dbReference type="Proteomes" id="UP000308600"/>
    </source>
</evidence>
<dbReference type="EMBL" id="ML208274">
    <property type="protein sequence ID" value="TFK73675.1"/>
    <property type="molecule type" value="Genomic_DNA"/>
</dbReference>